<sequence length="464" mass="52286">MKRFMTMALASAAMLGLTSTTVQAGTYNPKNTTSFSINQRNYVAKGRVYKLRLPVAGRLITNGDVTLKNSMEWTCIPYGKNKNTYYLRKGTYYLTSSKNANVKTTFTRLTKVRKSLETYVETQKNNDNSGQNARKIEVGQKIKAMGEMYNYDNIDYYRFTIDSPQMVTMKMTNNPIYQSGKGNIFSKMDVVMFNDNNPVGDGTILYPEQFKVNGNKTASQSWYLAKGTYYFSVSTRGLYNFQLTAVTDTRIVPADTEIESLKDTKDGVVATLRDALHAKTYELAWREKGSKRAAFSSSSNTTEVSTAPTTRNLEVNGHEIPVRMGNKLVNGQTYEFAARGVSNPKYIRYGNPETNNYFGAWTKIVEHTYYAPSDATPGAVNLTTAQADNTYHNIHVAWNKIDSAQSYRAAYRQKGTSKWYYEVTDQASNAVTGITRNRTYEVKLQALNGKQEGPWSAVKEVFLK</sequence>
<organism evidence="4 5">
    <name type="scientific">Lactobacillus kitasatonis DSM 16761 = JCM 1039</name>
    <dbReference type="NCBI Taxonomy" id="1423767"/>
    <lineage>
        <taxon>Bacteria</taxon>
        <taxon>Bacillati</taxon>
        <taxon>Bacillota</taxon>
        <taxon>Bacilli</taxon>
        <taxon>Lactobacillales</taxon>
        <taxon>Lactobacillaceae</taxon>
        <taxon>Lactobacillus</taxon>
    </lineage>
</organism>
<proteinExistence type="predicted"/>
<name>A0A0R1VFN3_9LACO</name>
<feature type="domain" description="Fibronectin type-III" evidence="3">
    <location>
        <begin position="376"/>
        <end position="464"/>
    </location>
</feature>
<evidence type="ECO:0000259" key="3">
    <source>
        <dbReference type="PROSITE" id="PS50853"/>
    </source>
</evidence>
<dbReference type="PATRIC" id="fig|1423767.3.peg.1024"/>
<evidence type="ECO:0000313" key="5">
    <source>
        <dbReference type="Proteomes" id="UP000051307"/>
    </source>
</evidence>
<feature type="region of interest" description="Disordered" evidence="1">
    <location>
        <begin position="294"/>
        <end position="317"/>
    </location>
</feature>
<feature type="chain" id="PRO_5006412232" evidence="2">
    <location>
        <begin position="25"/>
        <end position="464"/>
    </location>
</feature>
<dbReference type="SUPFAM" id="SSF89260">
    <property type="entry name" value="Collagen-binding domain"/>
    <property type="match status" value="1"/>
</dbReference>
<dbReference type="eggNOG" id="ENOG5030SFQ">
    <property type="taxonomic scope" value="Bacteria"/>
</dbReference>
<dbReference type="InterPro" id="IPR013783">
    <property type="entry name" value="Ig-like_fold"/>
</dbReference>
<dbReference type="SUPFAM" id="SSF49265">
    <property type="entry name" value="Fibronectin type III"/>
    <property type="match status" value="1"/>
</dbReference>
<dbReference type="Gene3D" id="2.60.40.10">
    <property type="entry name" value="Immunoglobulins"/>
    <property type="match status" value="1"/>
</dbReference>
<dbReference type="InterPro" id="IPR003961">
    <property type="entry name" value="FN3_dom"/>
</dbReference>
<dbReference type="Gene3D" id="2.60.120.380">
    <property type="match status" value="1"/>
</dbReference>
<accession>A0A0R1VFN3</accession>
<dbReference type="EMBL" id="AZFU01000022">
    <property type="protein sequence ID" value="KRM04241.1"/>
    <property type="molecule type" value="Genomic_DNA"/>
</dbReference>
<feature type="compositionally biased region" description="Polar residues" evidence="1">
    <location>
        <begin position="295"/>
        <end position="313"/>
    </location>
</feature>
<dbReference type="RefSeq" id="WP_025014788.1">
    <property type="nucleotide sequence ID" value="NZ_AZFU01000022.1"/>
</dbReference>
<keyword evidence="2" id="KW-0732">Signal</keyword>
<dbReference type="PROSITE" id="PS50853">
    <property type="entry name" value="FN3"/>
    <property type="match status" value="1"/>
</dbReference>
<protein>
    <submittedName>
        <fullName evidence="4">Fibronectin domain-containing protein</fullName>
    </submittedName>
</protein>
<evidence type="ECO:0000313" key="4">
    <source>
        <dbReference type="EMBL" id="KRM04241.1"/>
    </source>
</evidence>
<dbReference type="AlphaFoldDB" id="A0A0R1VFN3"/>
<comment type="caution">
    <text evidence="4">The sequence shown here is derived from an EMBL/GenBank/DDBJ whole genome shotgun (WGS) entry which is preliminary data.</text>
</comment>
<dbReference type="Proteomes" id="UP000051307">
    <property type="component" value="Unassembled WGS sequence"/>
</dbReference>
<dbReference type="CDD" id="cd00063">
    <property type="entry name" value="FN3"/>
    <property type="match status" value="1"/>
</dbReference>
<gene>
    <name evidence="4" type="ORF">FC59_GL000991</name>
</gene>
<dbReference type="OrthoDB" id="2314326at2"/>
<reference evidence="4 5" key="1">
    <citation type="journal article" date="2015" name="Genome Announc.">
        <title>Expanding the biotechnology potential of lactobacilli through comparative genomics of 213 strains and associated genera.</title>
        <authorList>
            <person name="Sun Z."/>
            <person name="Harris H.M."/>
            <person name="McCann A."/>
            <person name="Guo C."/>
            <person name="Argimon S."/>
            <person name="Zhang W."/>
            <person name="Yang X."/>
            <person name="Jeffery I.B."/>
            <person name="Cooney J.C."/>
            <person name="Kagawa T.F."/>
            <person name="Liu W."/>
            <person name="Song Y."/>
            <person name="Salvetti E."/>
            <person name="Wrobel A."/>
            <person name="Rasinkangas P."/>
            <person name="Parkhill J."/>
            <person name="Rea M.C."/>
            <person name="O'Sullivan O."/>
            <person name="Ritari J."/>
            <person name="Douillard F.P."/>
            <person name="Paul Ross R."/>
            <person name="Yang R."/>
            <person name="Briner A.E."/>
            <person name="Felis G.E."/>
            <person name="de Vos W.M."/>
            <person name="Barrangou R."/>
            <person name="Klaenhammer T.R."/>
            <person name="Caufield P.W."/>
            <person name="Cui Y."/>
            <person name="Zhang H."/>
            <person name="O'Toole P.W."/>
        </authorList>
    </citation>
    <scope>NUCLEOTIDE SEQUENCE [LARGE SCALE GENOMIC DNA]</scope>
    <source>
        <strain evidence="4 5">DSM 16761</strain>
    </source>
</reference>
<dbReference type="InterPro" id="IPR036116">
    <property type="entry name" value="FN3_sf"/>
</dbReference>
<evidence type="ECO:0000256" key="1">
    <source>
        <dbReference type="SAM" id="MobiDB-lite"/>
    </source>
</evidence>
<evidence type="ECO:0000256" key="2">
    <source>
        <dbReference type="SAM" id="SignalP"/>
    </source>
</evidence>
<dbReference type="Pfam" id="PF00041">
    <property type="entry name" value="fn3"/>
    <property type="match status" value="1"/>
</dbReference>
<feature type="signal peptide" evidence="2">
    <location>
        <begin position="1"/>
        <end position="24"/>
    </location>
</feature>